<dbReference type="Proteomes" id="UP000198846">
    <property type="component" value="Unassembled WGS sequence"/>
</dbReference>
<dbReference type="OrthoDB" id="1215716at2"/>
<dbReference type="RefSeq" id="WP_092134778.1">
    <property type="nucleotide sequence ID" value="NZ_FNQK01000012.1"/>
</dbReference>
<dbReference type="Pfam" id="PF14107">
    <property type="entry name" value="DUF4280"/>
    <property type="match status" value="1"/>
</dbReference>
<sequence>MSTGKHFVIQKGKAMCNQGTSFPSFKVASHTKHYWNDSGNSADFLAVTEDDTQFTPSSNPFGACSLNRKNPCAYAPAGKWTKTYDKVKVLGKKCVVEDSELMCSVGGKITVLQHGQSASISKSNVDNADQDIQEELDPLIQREDILDKNQPEAY</sequence>
<dbReference type="InterPro" id="IPR025460">
    <property type="entry name" value="DUF4280"/>
</dbReference>
<protein>
    <recommendedName>
        <fullName evidence="3">DUF4280 domain-containing protein</fullName>
    </recommendedName>
</protein>
<name>A0A1H4AZ44_BIZPA</name>
<dbReference type="EMBL" id="FNQK01000012">
    <property type="protein sequence ID" value="SEA41150.1"/>
    <property type="molecule type" value="Genomic_DNA"/>
</dbReference>
<evidence type="ECO:0000313" key="1">
    <source>
        <dbReference type="EMBL" id="SEA41150.1"/>
    </source>
</evidence>
<evidence type="ECO:0008006" key="3">
    <source>
        <dbReference type="Google" id="ProtNLM"/>
    </source>
</evidence>
<dbReference type="AlphaFoldDB" id="A0A1H4AZ44"/>
<keyword evidence="2" id="KW-1185">Reference proteome</keyword>
<proteinExistence type="predicted"/>
<gene>
    <name evidence="1" type="ORF">SAMN04487990_11282</name>
</gene>
<accession>A0A1H4AZ44</accession>
<organism evidence="1 2">
    <name type="scientific">Bizionia paragorgiae</name>
    <dbReference type="NCBI Taxonomy" id="283786"/>
    <lineage>
        <taxon>Bacteria</taxon>
        <taxon>Pseudomonadati</taxon>
        <taxon>Bacteroidota</taxon>
        <taxon>Flavobacteriia</taxon>
        <taxon>Flavobacteriales</taxon>
        <taxon>Flavobacteriaceae</taxon>
        <taxon>Bizionia</taxon>
    </lineage>
</organism>
<dbReference type="STRING" id="283786.SAMN04487990_11282"/>
<evidence type="ECO:0000313" key="2">
    <source>
        <dbReference type="Proteomes" id="UP000198846"/>
    </source>
</evidence>
<reference evidence="1 2" key="1">
    <citation type="submission" date="2016-10" db="EMBL/GenBank/DDBJ databases">
        <authorList>
            <person name="de Groot N.N."/>
        </authorList>
    </citation>
    <scope>NUCLEOTIDE SEQUENCE [LARGE SCALE GENOMIC DNA]</scope>
    <source>
        <strain evidence="1 2">DSM 23842</strain>
    </source>
</reference>